<dbReference type="Pfam" id="PF13181">
    <property type="entry name" value="TPR_8"/>
    <property type="match status" value="1"/>
</dbReference>
<dbReference type="KEGG" id="ahel:Q31a_26900"/>
<keyword evidence="6" id="KW-0732">Signal</keyword>
<sequence precursor="true">MRLRTSAFVWLFLVLLAPSHLRAENEGVEKLDQATDAKIGAQSPADLGKVIELCEQAIELGLDEPNAKLANQILAASAFQRAQLLWQQLPRIASNPAAVGRLRERTVEDLEKAVAANPNLPDALILMAKIKALAGGSRSQAKEHVDQAIELLKDKPVDLSSALILRAGLRESNEEKLEDLQKAIEADSTNTDAWQARVMLQMSMGKLQEAVDDAERLLEKDEDNMFAIGAAIQSLLGLQKVDEAIKLLSARIDKTPENGAFYRERARAYRLKSYQDDLGEEEQRAAQDAAFDDLNKAIELNNRDYEALVMRGEIHYLRGDTEKANRDISDSLLIEPNSVGGVMMRSMVAAREQRYSDAITDMEMLVRASPTNTAWIKQLANYYQLDDRPRLAIRLLSELIESDPKDWESMRYRGDALLSVGEHANAIADYEAALKTLEEQRGETEDDPKLDYDYSGLLNNLSWVFATSPNEELRDATRALELGLKACEVTDYKAPHILSTLAAAYAENGDFENARKWSAKSVELASEDEDGDQEQLEHLKKELESYQQDKPWREEQEVEENKRPIAAASETIDT</sequence>
<dbReference type="PANTHER" id="PTHR44858:SF1">
    <property type="entry name" value="UDP-N-ACETYLGLUCOSAMINE--PEPTIDE N-ACETYLGLUCOSAMINYLTRANSFERASE SPINDLY-RELATED"/>
    <property type="match status" value="1"/>
</dbReference>
<dbReference type="SMART" id="SM00028">
    <property type="entry name" value="TPR"/>
    <property type="match status" value="5"/>
</dbReference>
<protein>
    <submittedName>
        <fullName evidence="7">Invasion protein regulator</fullName>
    </submittedName>
</protein>
<feature type="region of interest" description="Disordered" evidence="5">
    <location>
        <begin position="545"/>
        <end position="574"/>
    </location>
</feature>
<dbReference type="PROSITE" id="PS50005">
    <property type="entry name" value="TPR"/>
    <property type="match status" value="1"/>
</dbReference>
<dbReference type="Proteomes" id="UP000318017">
    <property type="component" value="Chromosome"/>
</dbReference>
<dbReference type="InterPro" id="IPR050498">
    <property type="entry name" value="Ycf3"/>
</dbReference>
<gene>
    <name evidence="7" type="ORF">Q31a_26900</name>
</gene>
<keyword evidence="1" id="KW-0677">Repeat</keyword>
<evidence type="ECO:0000256" key="6">
    <source>
        <dbReference type="SAM" id="SignalP"/>
    </source>
</evidence>
<reference evidence="7 8" key="1">
    <citation type="submission" date="2019-02" db="EMBL/GenBank/DDBJ databases">
        <title>Deep-cultivation of Planctomycetes and their phenomic and genomic characterization uncovers novel biology.</title>
        <authorList>
            <person name="Wiegand S."/>
            <person name="Jogler M."/>
            <person name="Boedeker C."/>
            <person name="Pinto D."/>
            <person name="Vollmers J."/>
            <person name="Rivas-Marin E."/>
            <person name="Kohn T."/>
            <person name="Peeters S.H."/>
            <person name="Heuer A."/>
            <person name="Rast P."/>
            <person name="Oberbeckmann S."/>
            <person name="Bunk B."/>
            <person name="Jeske O."/>
            <person name="Meyerdierks A."/>
            <person name="Storesund J.E."/>
            <person name="Kallscheuer N."/>
            <person name="Luecker S."/>
            <person name="Lage O.M."/>
            <person name="Pohl T."/>
            <person name="Merkel B.J."/>
            <person name="Hornburger P."/>
            <person name="Mueller R.-W."/>
            <person name="Bruemmer F."/>
            <person name="Labrenz M."/>
            <person name="Spormann A.M."/>
            <person name="Op den Camp H."/>
            <person name="Overmann J."/>
            <person name="Amann R."/>
            <person name="Jetten M.S.M."/>
            <person name="Mascher T."/>
            <person name="Medema M.H."/>
            <person name="Devos D.P."/>
            <person name="Kaster A.-K."/>
            <person name="Ovreas L."/>
            <person name="Rohde M."/>
            <person name="Galperin M.Y."/>
            <person name="Jogler C."/>
        </authorList>
    </citation>
    <scope>NUCLEOTIDE SEQUENCE [LARGE SCALE GENOMIC DNA]</scope>
    <source>
        <strain evidence="7 8">Q31a</strain>
    </source>
</reference>
<feature type="coiled-coil region" evidence="4">
    <location>
        <begin position="420"/>
        <end position="447"/>
    </location>
</feature>
<evidence type="ECO:0000313" key="8">
    <source>
        <dbReference type="Proteomes" id="UP000318017"/>
    </source>
</evidence>
<evidence type="ECO:0000313" key="7">
    <source>
        <dbReference type="EMBL" id="QDV24373.1"/>
    </source>
</evidence>
<dbReference type="GO" id="GO:0046813">
    <property type="term" value="P:receptor-mediated virion attachment to host cell"/>
    <property type="evidence" value="ECO:0007669"/>
    <property type="project" value="TreeGrafter"/>
</dbReference>
<keyword evidence="2 3" id="KW-0802">TPR repeat</keyword>
<name>A0A518G711_9BACT</name>
<dbReference type="Gene3D" id="1.25.40.10">
    <property type="entry name" value="Tetratricopeptide repeat domain"/>
    <property type="match status" value="5"/>
</dbReference>
<dbReference type="InterPro" id="IPR011990">
    <property type="entry name" value="TPR-like_helical_dom_sf"/>
</dbReference>
<keyword evidence="8" id="KW-1185">Reference proteome</keyword>
<feature type="chain" id="PRO_5021711319" evidence="6">
    <location>
        <begin position="24"/>
        <end position="574"/>
    </location>
</feature>
<dbReference type="EMBL" id="CP036298">
    <property type="protein sequence ID" value="QDV24373.1"/>
    <property type="molecule type" value="Genomic_DNA"/>
</dbReference>
<evidence type="ECO:0000256" key="4">
    <source>
        <dbReference type="SAM" id="Coils"/>
    </source>
</evidence>
<feature type="coiled-coil region" evidence="4">
    <location>
        <begin position="170"/>
        <end position="224"/>
    </location>
</feature>
<evidence type="ECO:0000256" key="3">
    <source>
        <dbReference type="PROSITE-ProRule" id="PRU00339"/>
    </source>
</evidence>
<keyword evidence="4" id="KW-0175">Coiled coil</keyword>
<feature type="signal peptide" evidence="6">
    <location>
        <begin position="1"/>
        <end position="23"/>
    </location>
</feature>
<organism evidence="7 8">
    <name type="scientific">Aureliella helgolandensis</name>
    <dbReference type="NCBI Taxonomy" id="2527968"/>
    <lineage>
        <taxon>Bacteria</taxon>
        <taxon>Pseudomonadati</taxon>
        <taxon>Planctomycetota</taxon>
        <taxon>Planctomycetia</taxon>
        <taxon>Pirellulales</taxon>
        <taxon>Pirellulaceae</taxon>
        <taxon>Aureliella</taxon>
    </lineage>
</organism>
<dbReference type="GO" id="GO:0009279">
    <property type="term" value="C:cell outer membrane"/>
    <property type="evidence" value="ECO:0007669"/>
    <property type="project" value="TreeGrafter"/>
</dbReference>
<accession>A0A518G711</accession>
<dbReference type="InterPro" id="IPR019734">
    <property type="entry name" value="TPR_rpt"/>
</dbReference>
<dbReference type="Pfam" id="PF13432">
    <property type="entry name" value="TPR_16"/>
    <property type="match status" value="2"/>
</dbReference>
<dbReference type="AlphaFoldDB" id="A0A518G711"/>
<dbReference type="PANTHER" id="PTHR44858">
    <property type="entry name" value="TETRATRICOPEPTIDE REPEAT PROTEIN 6"/>
    <property type="match status" value="1"/>
</dbReference>
<evidence type="ECO:0000256" key="1">
    <source>
        <dbReference type="ARBA" id="ARBA00022737"/>
    </source>
</evidence>
<proteinExistence type="predicted"/>
<evidence type="ECO:0000256" key="2">
    <source>
        <dbReference type="ARBA" id="ARBA00022803"/>
    </source>
</evidence>
<dbReference type="RefSeq" id="WP_145077970.1">
    <property type="nucleotide sequence ID" value="NZ_CP036298.1"/>
</dbReference>
<dbReference type="OrthoDB" id="250076at2"/>
<evidence type="ECO:0000256" key="5">
    <source>
        <dbReference type="SAM" id="MobiDB-lite"/>
    </source>
</evidence>
<dbReference type="SUPFAM" id="SSF48452">
    <property type="entry name" value="TPR-like"/>
    <property type="match status" value="2"/>
</dbReference>
<feature type="compositionally biased region" description="Basic and acidic residues" evidence="5">
    <location>
        <begin position="550"/>
        <end position="563"/>
    </location>
</feature>
<dbReference type="SUPFAM" id="SSF48439">
    <property type="entry name" value="Protein prenylyltransferase"/>
    <property type="match status" value="1"/>
</dbReference>
<feature type="repeat" description="TPR" evidence="3">
    <location>
        <begin position="305"/>
        <end position="338"/>
    </location>
</feature>